<name>A0A9D1LLB3_9CLOT</name>
<proteinExistence type="predicted"/>
<reference evidence="1" key="1">
    <citation type="submission" date="2020-10" db="EMBL/GenBank/DDBJ databases">
        <authorList>
            <person name="Gilroy R."/>
        </authorList>
    </citation>
    <scope>NUCLEOTIDE SEQUENCE</scope>
    <source>
        <strain evidence="1">CHK191-8634</strain>
    </source>
</reference>
<organism evidence="1 2">
    <name type="scientific">Candidatus Ventrousia excrementavium</name>
    <dbReference type="NCBI Taxonomy" id="2840961"/>
    <lineage>
        <taxon>Bacteria</taxon>
        <taxon>Bacillati</taxon>
        <taxon>Bacillota</taxon>
        <taxon>Clostridia</taxon>
        <taxon>Eubacteriales</taxon>
        <taxon>Clostridiaceae</taxon>
        <taxon>Clostridiaceae incertae sedis</taxon>
        <taxon>Candidatus Ventrousia</taxon>
    </lineage>
</organism>
<dbReference type="AlphaFoldDB" id="A0A9D1LLB3"/>
<gene>
    <name evidence="1" type="ORF">IAB67_06660</name>
</gene>
<protein>
    <submittedName>
        <fullName evidence="1">DUF58 domain-containing protein</fullName>
    </submittedName>
</protein>
<accession>A0A9D1LLB3</accession>
<reference evidence="1" key="2">
    <citation type="journal article" date="2021" name="PeerJ">
        <title>Extensive microbial diversity within the chicken gut microbiome revealed by metagenomics and culture.</title>
        <authorList>
            <person name="Gilroy R."/>
            <person name="Ravi A."/>
            <person name="Getino M."/>
            <person name="Pursley I."/>
            <person name="Horton D.L."/>
            <person name="Alikhan N.F."/>
            <person name="Baker D."/>
            <person name="Gharbi K."/>
            <person name="Hall N."/>
            <person name="Watson M."/>
            <person name="Adriaenssens E.M."/>
            <person name="Foster-Nyarko E."/>
            <person name="Jarju S."/>
            <person name="Secka A."/>
            <person name="Antonio M."/>
            <person name="Oren A."/>
            <person name="Chaudhuri R.R."/>
            <person name="La Ragione R."/>
            <person name="Hildebrand F."/>
            <person name="Pallen M.J."/>
        </authorList>
    </citation>
    <scope>NUCLEOTIDE SEQUENCE</scope>
    <source>
        <strain evidence="1">CHK191-8634</strain>
    </source>
</reference>
<dbReference type="Proteomes" id="UP000824073">
    <property type="component" value="Unassembled WGS sequence"/>
</dbReference>
<comment type="caution">
    <text evidence="1">The sequence shown here is derived from an EMBL/GenBank/DDBJ whole genome shotgun (WGS) entry which is preliminary data.</text>
</comment>
<dbReference type="EMBL" id="DVMR01000052">
    <property type="protein sequence ID" value="HIU43960.1"/>
    <property type="molecule type" value="Genomic_DNA"/>
</dbReference>
<dbReference type="PANTHER" id="PTHR34351">
    <property type="entry name" value="SLR1927 PROTEIN-RELATED"/>
    <property type="match status" value="1"/>
</dbReference>
<evidence type="ECO:0000313" key="2">
    <source>
        <dbReference type="Proteomes" id="UP000824073"/>
    </source>
</evidence>
<dbReference type="PANTHER" id="PTHR34351:SF2">
    <property type="entry name" value="DUF58 DOMAIN-CONTAINING PROTEIN"/>
    <property type="match status" value="1"/>
</dbReference>
<sequence length="366" mass="41069">MWAFLIVLVLGAVLLQRYSLQHSLDHVGFDTGVSQIIVDPDESFDIVSIISNGGRMPVFFLRVQEVLPLDISLAGEGFDLRRDRDTTRMGYSCYLWPRQRLERRVRASLPRRGRYFLRGANLAGGDFLGLRENYQKVSLLREIVVMPRPAARPDLSETLGGYLGDRSVNRFIMEDPVLTLGFREYTGREPQKSISWPVSARSGRLMVKKYDYTIEQTATVLLNIECDADGRQFDAERIEGCYSLARSVCEELEERGIQYSFVTNASAAGAVGLWNRIDDGLGQSHLLAILEGLGRAAYTRTEPFDATLSRAARRASQGRCHIVITPRDAACYSHGLMRLRELSGQEVLTLYPPEPASAAENREVEA</sequence>
<evidence type="ECO:0000313" key="1">
    <source>
        <dbReference type="EMBL" id="HIU43960.1"/>
    </source>
</evidence>